<dbReference type="InterPro" id="IPR024072">
    <property type="entry name" value="DHFR-like_dom_sf"/>
</dbReference>
<comment type="catalytic activity">
    <reaction evidence="7">
        <text>(6S)-5,6,7,8-tetrahydrofolate + NADP(+) = 7,8-dihydrofolate + NADPH + H(+)</text>
        <dbReference type="Rhea" id="RHEA:15009"/>
        <dbReference type="ChEBI" id="CHEBI:15378"/>
        <dbReference type="ChEBI" id="CHEBI:57451"/>
        <dbReference type="ChEBI" id="CHEBI:57453"/>
        <dbReference type="ChEBI" id="CHEBI:57783"/>
        <dbReference type="ChEBI" id="CHEBI:58349"/>
        <dbReference type="EC" id="1.5.1.3"/>
    </reaction>
</comment>
<dbReference type="PROSITE" id="PS51330">
    <property type="entry name" value="DHFR_2"/>
    <property type="match status" value="1"/>
</dbReference>
<dbReference type="FunFam" id="3.40.430.10:FF:000002">
    <property type="entry name" value="Dihydrofolate reductase"/>
    <property type="match status" value="1"/>
</dbReference>
<dbReference type="Proteomes" id="UP000677803">
    <property type="component" value="Unassembled WGS sequence"/>
</dbReference>
<dbReference type="InterPro" id="IPR012259">
    <property type="entry name" value="DHFR"/>
</dbReference>
<keyword evidence="5" id="KW-0521">NADP</keyword>
<dbReference type="EC" id="1.5.1.3" evidence="3"/>
<dbReference type="PRINTS" id="PR00070">
    <property type="entry name" value="DHFR"/>
</dbReference>
<organism evidence="9 10">
    <name type="scientific">Menidia menidia</name>
    <name type="common">Atlantic silverside</name>
    <dbReference type="NCBI Taxonomy" id="238744"/>
    <lineage>
        <taxon>Eukaryota</taxon>
        <taxon>Metazoa</taxon>
        <taxon>Chordata</taxon>
        <taxon>Craniata</taxon>
        <taxon>Vertebrata</taxon>
        <taxon>Euteleostomi</taxon>
        <taxon>Actinopterygii</taxon>
        <taxon>Neopterygii</taxon>
        <taxon>Teleostei</taxon>
        <taxon>Neoteleostei</taxon>
        <taxon>Acanthomorphata</taxon>
        <taxon>Ovalentaria</taxon>
        <taxon>Atherinomorphae</taxon>
        <taxon>Atheriniformes</taxon>
        <taxon>Atherinopsidae</taxon>
        <taxon>Menidiinae</taxon>
        <taxon>Menidia</taxon>
    </lineage>
</organism>
<dbReference type="GO" id="GO:0005739">
    <property type="term" value="C:mitochondrion"/>
    <property type="evidence" value="ECO:0007669"/>
    <property type="project" value="TreeGrafter"/>
</dbReference>
<name>A0A8S4B904_9TELE</name>
<evidence type="ECO:0000256" key="7">
    <source>
        <dbReference type="ARBA" id="ARBA00048873"/>
    </source>
</evidence>
<evidence type="ECO:0000313" key="9">
    <source>
        <dbReference type="EMBL" id="CAG5917847.1"/>
    </source>
</evidence>
<dbReference type="PANTHER" id="PTHR48069:SF6">
    <property type="entry name" value="DIHYDROFOLATE REDUCTASE"/>
    <property type="match status" value="1"/>
</dbReference>
<evidence type="ECO:0000256" key="3">
    <source>
        <dbReference type="ARBA" id="ARBA00012856"/>
    </source>
</evidence>
<dbReference type="GO" id="GO:0046654">
    <property type="term" value="P:tetrahydrofolate biosynthetic process"/>
    <property type="evidence" value="ECO:0007669"/>
    <property type="project" value="InterPro"/>
</dbReference>
<dbReference type="AlphaFoldDB" id="A0A8S4B904"/>
<keyword evidence="4" id="KW-0554">One-carbon metabolism</keyword>
<dbReference type="EMBL" id="CAJRST010011112">
    <property type="protein sequence ID" value="CAG5917847.1"/>
    <property type="molecule type" value="Genomic_DNA"/>
</dbReference>
<evidence type="ECO:0000256" key="2">
    <source>
        <dbReference type="ARBA" id="ARBA00009539"/>
    </source>
</evidence>
<dbReference type="Pfam" id="PF00186">
    <property type="entry name" value="DHFR_1"/>
    <property type="match status" value="1"/>
</dbReference>
<evidence type="ECO:0000256" key="6">
    <source>
        <dbReference type="ARBA" id="ARBA00023002"/>
    </source>
</evidence>
<sequence>MSRVLNGIVAVCPDLGIGMNGNLPWHPVRLANEFAHFRKMTATSSAEGKQNVVIMGRKTWFSIPERNRPLSNRINIVLSRECKTPPAGAHHLASDFSSALRLVDTQLAETADQVWIIGGSSLYKELMETPGTIRLFVTRILKRFESDTFLPEISPDKYRLLPEFPGVPSGLQEENGIQYRFEVYESIQP</sequence>
<comment type="pathway">
    <text evidence="1">Cofactor biosynthesis; tetrahydrofolate biosynthesis; 5,6,7,8-tetrahydrofolate from 7,8-dihydrofolate: step 1/1.</text>
</comment>
<dbReference type="InterPro" id="IPR001796">
    <property type="entry name" value="DHFR_dom"/>
</dbReference>
<dbReference type="OrthoDB" id="4664297at2759"/>
<proteinExistence type="inferred from homology"/>
<evidence type="ECO:0000259" key="8">
    <source>
        <dbReference type="PROSITE" id="PS51330"/>
    </source>
</evidence>
<evidence type="ECO:0000313" key="10">
    <source>
        <dbReference type="Proteomes" id="UP000677803"/>
    </source>
</evidence>
<dbReference type="GO" id="GO:0046655">
    <property type="term" value="P:folic acid metabolic process"/>
    <property type="evidence" value="ECO:0007669"/>
    <property type="project" value="TreeGrafter"/>
</dbReference>
<evidence type="ECO:0000256" key="5">
    <source>
        <dbReference type="ARBA" id="ARBA00022857"/>
    </source>
</evidence>
<dbReference type="GO" id="GO:0050661">
    <property type="term" value="F:NADP binding"/>
    <property type="evidence" value="ECO:0007669"/>
    <property type="project" value="InterPro"/>
</dbReference>
<dbReference type="GO" id="GO:0046452">
    <property type="term" value="P:dihydrofolate metabolic process"/>
    <property type="evidence" value="ECO:0007669"/>
    <property type="project" value="TreeGrafter"/>
</dbReference>
<protein>
    <recommendedName>
        <fullName evidence="3">dihydrofolate reductase</fullName>
        <ecNumber evidence="3">1.5.1.3</ecNumber>
    </recommendedName>
</protein>
<evidence type="ECO:0000256" key="1">
    <source>
        <dbReference type="ARBA" id="ARBA00004903"/>
    </source>
</evidence>
<keyword evidence="6" id="KW-0560">Oxidoreductase</keyword>
<dbReference type="GO" id="GO:0006730">
    <property type="term" value="P:one-carbon metabolic process"/>
    <property type="evidence" value="ECO:0007669"/>
    <property type="project" value="UniProtKB-KW"/>
</dbReference>
<keyword evidence="10" id="KW-1185">Reference proteome</keyword>
<comment type="caution">
    <text evidence="9">The sequence shown here is derived from an EMBL/GenBank/DDBJ whole genome shotgun (WGS) entry which is preliminary data.</text>
</comment>
<reference evidence="9" key="1">
    <citation type="submission" date="2021-05" db="EMBL/GenBank/DDBJ databases">
        <authorList>
            <person name="Tigano A."/>
        </authorList>
    </citation>
    <scope>NUCLEOTIDE SEQUENCE</scope>
</reference>
<evidence type="ECO:0000256" key="4">
    <source>
        <dbReference type="ARBA" id="ARBA00022563"/>
    </source>
</evidence>
<dbReference type="GO" id="GO:0004146">
    <property type="term" value="F:dihydrofolate reductase activity"/>
    <property type="evidence" value="ECO:0007669"/>
    <property type="project" value="UniProtKB-EC"/>
</dbReference>
<accession>A0A8S4B904</accession>
<comment type="similarity">
    <text evidence="2">Belongs to the dihydrofolate reductase family.</text>
</comment>
<dbReference type="SUPFAM" id="SSF53597">
    <property type="entry name" value="Dihydrofolate reductase-like"/>
    <property type="match status" value="1"/>
</dbReference>
<dbReference type="Gene3D" id="3.40.430.10">
    <property type="entry name" value="Dihydrofolate Reductase, subunit A"/>
    <property type="match status" value="1"/>
</dbReference>
<dbReference type="PANTHER" id="PTHR48069">
    <property type="entry name" value="DIHYDROFOLATE REDUCTASE"/>
    <property type="match status" value="1"/>
</dbReference>
<gene>
    <name evidence="9" type="ORF">MMEN_LOCUS10099</name>
</gene>
<dbReference type="CDD" id="cd00209">
    <property type="entry name" value="DHFR"/>
    <property type="match status" value="1"/>
</dbReference>
<feature type="domain" description="DHFR" evidence="8">
    <location>
        <begin position="4"/>
        <end position="186"/>
    </location>
</feature>